<name>A0A5P1ET20_ASPOF</name>
<dbReference type="SUPFAM" id="SSF57850">
    <property type="entry name" value="RING/U-box"/>
    <property type="match status" value="1"/>
</dbReference>
<keyword evidence="5 8" id="KW-0863">Zinc-finger</keyword>
<keyword evidence="7" id="KW-0862">Zinc</keyword>
<evidence type="ECO:0000313" key="12">
    <source>
        <dbReference type="Proteomes" id="UP000243459"/>
    </source>
</evidence>
<keyword evidence="6" id="KW-0833">Ubl conjugation pathway</keyword>
<evidence type="ECO:0000256" key="2">
    <source>
        <dbReference type="ARBA" id="ARBA00012483"/>
    </source>
</evidence>
<keyword evidence="4" id="KW-0479">Metal-binding</keyword>
<dbReference type="InterPro" id="IPR013083">
    <property type="entry name" value="Znf_RING/FYVE/PHD"/>
</dbReference>
<organism evidence="11 12">
    <name type="scientific">Asparagus officinalis</name>
    <name type="common">Garden asparagus</name>
    <dbReference type="NCBI Taxonomy" id="4686"/>
    <lineage>
        <taxon>Eukaryota</taxon>
        <taxon>Viridiplantae</taxon>
        <taxon>Streptophyta</taxon>
        <taxon>Embryophyta</taxon>
        <taxon>Tracheophyta</taxon>
        <taxon>Spermatophyta</taxon>
        <taxon>Magnoliopsida</taxon>
        <taxon>Liliopsida</taxon>
        <taxon>Asparagales</taxon>
        <taxon>Asparagaceae</taxon>
        <taxon>Asparagoideae</taxon>
        <taxon>Asparagus</taxon>
    </lineage>
</organism>
<evidence type="ECO:0000256" key="4">
    <source>
        <dbReference type="ARBA" id="ARBA00022723"/>
    </source>
</evidence>
<evidence type="ECO:0000256" key="5">
    <source>
        <dbReference type="ARBA" id="ARBA00022771"/>
    </source>
</evidence>
<dbReference type="GO" id="GO:0008270">
    <property type="term" value="F:zinc ion binding"/>
    <property type="evidence" value="ECO:0007669"/>
    <property type="project" value="UniProtKB-KW"/>
</dbReference>
<gene>
    <name evidence="11" type="ORF">A4U43_C05F16290</name>
</gene>
<feature type="region of interest" description="Disordered" evidence="9">
    <location>
        <begin position="1"/>
        <end position="101"/>
    </location>
</feature>
<feature type="compositionally biased region" description="Polar residues" evidence="9">
    <location>
        <begin position="41"/>
        <end position="50"/>
    </location>
</feature>
<evidence type="ECO:0000313" key="11">
    <source>
        <dbReference type="EMBL" id="ONK68813.1"/>
    </source>
</evidence>
<evidence type="ECO:0000256" key="1">
    <source>
        <dbReference type="ARBA" id="ARBA00000900"/>
    </source>
</evidence>
<evidence type="ECO:0000256" key="8">
    <source>
        <dbReference type="PROSITE-ProRule" id="PRU00175"/>
    </source>
</evidence>
<dbReference type="Proteomes" id="UP000243459">
    <property type="component" value="Chromosome 5"/>
</dbReference>
<evidence type="ECO:0000256" key="6">
    <source>
        <dbReference type="ARBA" id="ARBA00022786"/>
    </source>
</evidence>
<dbReference type="EC" id="2.3.2.27" evidence="2"/>
<accession>A0A5P1ET20</accession>
<dbReference type="AlphaFoldDB" id="A0A5P1ET20"/>
<feature type="compositionally biased region" description="Basic and acidic residues" evidence="9">
    <location>
        <begin position="51"/>
        <end position="75"/>
    </location>
</feature>
<evidence type="ECO:0000259" key="10">
    <source>
        <dbReference type="PROSITE" id="PS50089"/>
    </source>
</evidence>
<evidence type="ECO:0000256" key="3">
    <source>
        <dbReference type="ARBA" id="ARBA00022679"/>
    </source>
</evidence>
<dbReference type="EMBL" id="CM007385">
    <property type="protein sequence ID" value="ONK68813.1"/>
    <property type="molecule type" value="Genomic_DNA"/>
</dbReference>
<keyword evidence="12" id="KW-1185">Reference proteome</keyword>
<protein>
    <recommendedName>
        <fullName evidence="2">RING-type E3 ubiquitin transferase</fullName>
        <ecNumber evidence="2">2.3.2.27</ecNumber>
    </recommendedName>
</protein>
<dbReference type="OMA" id="LDACKIC"/>
<dbReference type="PROSITE" id="PS50089">
    <property type="entry name" value="ZF_RING_2"/>
    <property type="match status" value="1"/>
</dbReference>
<dbReference type="Pfam" id="PF13639">
    <property type="entry name" value="zf-RING_2"/>
    <property type="match status" value="1"/>
</dbReference>
<keyword evidence="3" id="KW-0808">Transferase</keyword>
<dbReference type="PANTHER" id="PTHR46463">
    <property type="entry name" value="ZINC FINGER, RING/FYVE/PHD-TYPE"/>
    <property type="match status" value="1"/>
</dbReference>
<dbReference type="InterPro" id="IPR001841">
    <property type="entry name" value="Znf_RING"/>
</dbReference>
<reference evidence="12" key="1">
    <citation type="journal article" date="2017" name="Nat. Commun.">
        <title>The asparagus genome sheds light on the origin and evolution of a young Y chromosome.</title>
        <authorList>
            <person name="Harkess A."/>
            <person name="Zhou J."/>
            <person name="Xu C."/>
            <person name="Bowers J.E."/>
            <person name="Van der Hulst R."/>
            <person name="Ayyampalayam S."/>
            <person name="Mercati F."/>
            <person name="Riccardi P."/>
            <person name="McKain M.R."/>
            <person name="Kakrana A."/>
            <person name="Tang H."/>
            <person name="Ray J."/>
            <person name="Groenendijk J."/>
            <person name="Arikit S."/>
            <person name="Mathioni S.M."/>
            <person name="Nakano M."/>
            <person name="Shan H."/>
            <person name="Telgmann-Rauber A."/>
            <person name="Kanno A."/>
            <person name="Yue Z."/>
            <person name="Chen H."/>
            <person name="Li W."/>
            <person name="Chen Y."/>
            <person name="Xu X."/>
            <person name="Zhang Y."/>
            <person name="Luo S."/>
            <person name="Chen H."/>
            <person name="Gao J."/>
            <person name="Mao Z."/>
            <person name="Pires J.C."/>
            <person name="Luo M."/>
            <person name="Kudrna D."/>
            <person name="Wing R.A."/>
            <person name="Meyers B.C."/>
            <person name="Yi K."/>
            <person name="Kong H."/>
            <person name="Lavrijsen P."/>
            <person name="Sunseri F."/>
            <person name="Falavigna A."/>
            <person name="Ye Y."/>
            <person name="Leebens-Mack J.H."/>
            <person name="Chen G."/>
        </authorList>
    </citation>
    <scope>NUCLEOTIDE SEQUENCE [LARGE SCALE GENOMIC DNA]</scope>
    <source>
        <strain evidence="12">cv. DH0086</strain>
    </source>
</reference>
<feature type="domain" description="RING-type" evidence="10">
    <location>
        <begin position="114"/>
        <end position="155"/>
    </location>
</feature>
<dbReference type="SMART" id="SM00184">
    <property type="entry name" value="RING"/>
    <property type="match status" value="1"/>
</dbReference>
<feature type="compositionally biased region" description="Polar residues" evidence="9">
    <location>
        <begin position="1"/>
        <end position="31"/>
    </location>
</feature>
<proteinExistence type="predicted"/>
<dbReference type="Gene3D" id="3.30.40.10">
    <property type="entry name" value="Zinc/RING finger domain, C3HC4 (zinc finger)"/>
    <property type="match status" value="1"/>
</dbReference>
<evidence type="ECO:0000256" key="9">
    <source>
        <dbReference type="SAM" id="MobiDB-lite"/>
    </source>
</evidence>
<comment type="catalytic activity">
    <reaction evidence="1">
        <text>S-ubiquitinyl-[E2 ubiquitin-conjugating enzyme]-L-cysteine + [acceptor protein]-L-lysine = [E2 ubiquitin-conjugating enzyme]-L-cysteine + N(6)-ubiquitinyl-[acceptor protein]-L-lysine.</text>
        <dbReference type="EC" id="2.3.2.27"/>
    </reaction>
</comment>
<evidence type="ECO:0000256" key="7">
    <source>
        <dbReference type="ARBA" id="ARBA00022833"/>
    </source>
</evidence>
<sequence length="168" mass="18995">MGSSCSRPAQNSPTRIQTSPSNQVRFNSQQAQREHVVVRSNRINPITIQKPSHEEVANDANTDQKTEPLHSKDNEGEIPLKSCTREAQSLDEGPEKSAENQTFFDVEDEDEDVCPICLEEYSKENPRLVTECKHDYHFGCMLEWMDRSCTCPICSAETLLDACKICSE</sequence>
<dbReference type="GO" id="GO:0061630">
    <property type="term" value="F:ubiquitin protein ligase activity"/>
    <property type="evidence" value="ECO:0007669"/>
    <property type="project" value="UniProtKB-EC"/>
</dbReference>
<dbReference type="PANTHER" id="PTHR46463:SF10">
    <property type="entry name" value="OS01G0926200 PROTEIN"/>
    <property type="match status" value="1"/>
</dbReference>
<dbReference type="Gramene" id="ONK68813">
    <property type="protein sequence ID" value="ONK68813"/>
    <property type="gene ID" value="A4U43_C05F16290"/>
</dbReference>